<sequence>MNMLLNINSSMTEVLSSAYALRGNFGEIKAIGQVSAQAILTKFEPCLPSKFTEFDKAGRGDALRWDLYGYCDLEEVAVIQVRHTFKRYRRGYTNQHKDYVLCGSNEVTKAPFRHPVASAVVRAAVNKAPESPTASVRAAQRWLWQVTDQQLSQSVRQGDVLVVPHKGKPGGVRFDGQTYLIGESHEIHAEQIIIAADLRVFAWSPLLIHKKGQHAPVKMDKEGWYAVRLAQTAVSWDWSQRLGD</sequence>
<dbReference type="EMBL" id="JAXCLW010000010">
    <property type="protein sequence ID" value="MDY0885417.1"/>
    <property type="molecule type" value="Genomic_DNA"/>
</dbReference>
<proteinExistence type="predicted"/>
<accession>A0ABU5EGN3</accession>
<evidence type="ECO:0000313" key="1">
    <source>
        <dbReference type="EMBL" id="MDY0885417.1"/>
    </source>
</evidence>
<name>A0ABU5EGN3_9PROT</name>
<reference evidence="1 2" key="1">
    <citation type="journal article" date="2016" name="Antonie Van Leeuwenhoek">
        <title>Dongia soli sp. nov., isolated from soil from Dokdo, Korea.</title>
        <authorList>
            <person name="Kim D.U."/>
            <person name="Lee H."/>
            <person name="Kim H."/>
            <person name="Kim S.G."/>
            <person name="Ka J.O."/>
        </authorList>
    </citation>
    <scope>NUCLEOTIDE SEQUENCE [LARGE SCALE GENOMIC DNA]</scope>
    <source>
        <strain evidence="1 2">D78</strain>
    </source>
</reference>
<evidence type="ECO:0000313" key="2">
    <source>
        <dbReference type="Proteomes" id="UP001279642"/>
    </source>
</evidence>
<dbReference type="RefSeq" id="WP_320510492.1">
    <property type="nucleotide sequence ID" value="NZ_JAXCLW010000010.1"/>
</dbReference>
<gene>
    <name evidence="1" type="ORF">SMD27_21430</name>
</gene>
<organism evidence="1 2">
    <name type="scientific">Dongia soli</name>
    <dbReference type="NCBI Taxonomy" id="600628"/>
    <lineage>
        <taxon>Bacteria</taxon>
        <taxon>Pseudomonadati</taxon>
        <taxon>Pseudomonadota</taxon>
        <taxon>Alphaproteobacteria</taxon>
        <taxon>Rhodospirillales</taxon>
        <taxon>Dongiaceae</taxon>
        <taxon>Dongia</taxon>
    </lineage>
</organism>
<comment type="caution">
    <text evidence="1">The sequence shown here is derived from an EMBL/GenBank/DDBJ whole genome shotgun (WGS) entry which is preliminary data.</text>
</comment>
<dbReference type="Proteomes" id="UP001279642">
    <property type="component" value="Unassembled WGS sequence"/>
</dbReference>
<protein>
    <submittedName>
        <fullName evidence="1">Uncharacterized protein</fullName>
    </submittedName>
</protein>
<keyword evidence="2" id="KW-1185">Reference proteome</keyword>